<proteinExistence type="predicted"/>
<evidence type="ECO:0000256" key="1">
    <source>
        <dbReference type="SAM" id="MobiDB-lite"/>
    </source>
</evidence>
<organism evidence="2 3">
    <name type="scientific">Mycobacterium tuberculosis</name>
    <dbReference type="NCBI Taxonomy" id="1773"/>
    <lineage>
        <taxon>Bacteria</taxon>
        <taxon>Bacillati</taxon>
        <taxon>Actinomycetota</taxon>
        <taxon>Actinomycetes</taxon>
        <taxon>Mycobacteriales</taxon>
        <taxon>Mycobacteriaceae</taxon>
        <taxon>Mycobacterium</taxon>
        <taxon>Mycobacterium tuberculosis complex</taxon>
    </lineage>
</organism>
<gene>
    <name evidence="2" type="ORF">ERS027646_03169</name>
</gene>
<sequence>MPQRGPPRRSFPRGGLGHRGSRGRTAPGLKRRASARPDPESLGRRGNRRVHVDRVRLTGTERELRAENQSPPIFRPQNTLGDGANGLPLAVCTTTAHTCHTSHTHPSRWTPNPVPATKGVPAGLVQATFIIENLDPGNNDTPTPPTPKLRLARKPGHHRRSEYDADSVLRRKDTSRRCVQADDVRCVQLVQDPRRGRVELGGYRAELTVGRRAAVNCQRPQYGADGWPVRLGCGVGGAARGDQR</sequence>
<feature type="compositionally biased region" description="Basic residues" evidence="1">
    <location>
        <begin position="150"/>
        <end position="160"/>
    </location>
</feature>
<reference evidence="2 3" key="1">
    <citation type="submission" date="2015-03" db="EMBL/GenBank/DDBJ databases">
        <authorList>
            <consortium name="Pathogen Informatics"/>
        </authorList>
    </citation>
    <scope>NUCLEOTIDE SEQUENCE [LARGE SCALE GENOMIC DNA]</scope>
    <source>
        <strain evidence="2 3">Bir 172</strain>
    </source>
</reference>
<name>A0A655AKJ1_MYCTX</name>
<dbReference type="AlphaFoldDB" id="A0A655AKJ1"/>
<accession>A0A655AKJ1</accession>
<protein>
    <submittedName>
        <fullName evidence="2">Uncharacterized protein</fullName>
    </submittedName>
</protein>
<feature type="compositionally biased region" description="Basic residues" evidence="1">
    <location>
        <begin position="1"/>
        <end position="11"/>
    </location>
</feature>
<dbReference type="EMBL" id="CNGE01000697">
    <property type="protein sequence ID" value="CKT21692.1"/>
    <property type="molecule type" value="Genomic_DNA"/>
</dbReference>
<evidence type="ECO:0000313" key="3">
    <source>
        <dbReference type="Proteomes" id="UP000048948"/>
    </source>
</evidence>
<dbReference type="Proteomes" id="UP000048948">
    <property type="component" value="Unassembled WGS sequence"/>
</dbReference>
<evidence type="ECO:0000313" key="2">
    <source>
        <dbReference type="EMBL" id="CKT21692.1"/>
    </source>
</evidence>
<feature type="region of interest" description="Disordered" evidence="1">
    <location>
        <begin position="133"/>
        <end position="168"/>
    </location>
</feature>
<feature type="compositionally biased region" description="Polar residues" evidence="1">
    <location>
        <begin position="67"/>
        <end position="78"/>
    </location>
</feature>
<feature type="compositionally biased region" description="Basic and acidic residues" evidence="1">
    <location>
        <begin position="50"/>
        <end position="66"/>
    </location>
</feature>
<feature type="region of interest" description="Disordered" evidence="1">
    <location>
        <begin position="1"/>
        <end position="78"/>
    </location>
</feature>